<evidence type="ECO:0008006" key="4">
    <source>
        <dbReference type="Google" id="ProtNLM"/>
    </source>
</evidence>
<dbReference type="RefSeq" id="WP_132370204.1">
    <property type="nucleotide sequence ID" value="NZ_SMFR01000005.1"/>
</dbReference>
<feature type="compositionally biased region" description="Basic and acidic residues" evidence="1">
    <location>
        <begin position="178"/>
        <end position="189"/>
    </location>
</feature>
<dbReference type="STRING" id="1210063.GCA_001612665_05138"/>
<name>A0A4R1FQV4_9NOCA</name>
<dbReference type="AlphaFoldDB" id="A0A4R1FQV4"/>
<dbReference type="Proteomes" id="UP000294856">
    <property type="component" value="Unassembled WGS sequence"/>
</dbReference>
<sequence>MEDIDPLSKNVNHLQNSLVALSAARPDSDLVRLEVGQDGTILDVQLSAAARALTPDALVTELVRVHTVAIAESHKAISAAIAALEADPRLAALTERRADALNQPLPEVRSVPTAPQRAPAPPRPAASQPPSPYSRPATARPSAPAADFDSAPPPPPRAAEQPRPQSRQPTPEEEEEMDRYYGRKTWLEY</sequence>
<organism evidence="2 3">
    <name type="scientific">Nocardia alba</name>
    <dbReference type="NCBI Taxonomy" id="225051"/>
    <lineage>
        <taxon>Bacteria</taxon>
        <taxon>Bacillati</taxon>
        <taxon>Actinomycetota</taxon>
        <taxon>Actinomycetes</taxon>
        <taxon>Mycobacteriales</taxon>
        <taxon>Nocardiaceae</taxon>
        <taxon>Nocardia</taxon>
    </lineage>
</organism>
<feature type="compositionally biased region" description="Pro residues" evidence="1">
    <location>
        <begin position="118"/>
        <end position="133"/>
    </location>
</feature>
<reference evidence="2 3" key="1">
    <citation type="submission" date="2019-03" db="EMBL/GenBank/DDBJ databases">
        <title>Genomic Encyclopedia of Type Strains, Phase IV (KMG-IV): sequencing the most valuable type-strain genomes for metagenomic binning, comparative biology and taxonomic classification.</title>
        <authorList>
            <person name="Goeker M."/>
        </authorList>
    </citation>
    <scope>NUCLEOTIDE SEQUENCE [LARGE SCALE GENOMIC DNA]</scope>
    <source>
        <strain evidence="2 3">DSM 44684</strain>
    </source>
</reference>
<feature type="compositionally biased region" description="Low complexity" evidence="1">
    <location>
        <begin position="134"/>
        <end position="150"/>
    </location>
</feature>
<evidence type="ECO:0000313" key="2">
    <source>
        <dbReference type="EMBL" id="TCJ93561.1"/>
    </source>
</evidence>
<dbReference type="EMBL" id="SMFR01000005">
    <property type="protein sequence ID" value="TCJ93561.1"/>
    <property type="molecule type" value="Genomic_DNA"/>
</dbReference>
<protein>
    <recommendedName>
        <fullName evidence="4">YbaB/EbfC DNA-binding family protein</fullName>
    </recommendedName>
</protein>
<gene>
    <name evidence="2" type="ORF">DFR71_5411</name>
</gene>
<dbReference type="OrthoDB" id="4567645at2"/>
<evidence type="ECO:0000313" key="3">
    <source>
        <dbReference type="Proteomes" id="UP000294856"/>
    </source>
</evidence>
<feature type="compositionally biased region" description="Low complexity" evidence="1">
    <location>
        <begin position="158"/>
        <end position="169"/>
    </location>
</feature>
<accession>A0A4R1FQV4</accession>
<comment type="caution">
    <text evidence="2">The sequence shown here is derived from an EMBL/GenBank/DDBJ whole genome shotgun (WGS) entry which is preliminary data.</text>
</comment>
<proteinExistence type="predicted"/>
<keyword evidence="3" id="KW-1185">Reference proteome</keyword>
<feature type="region of interest" description="Disordered" evidence="1">
    <location>
        <begin position="101"/>
        <end position="189"/>
    </location>
</feature>
<evidence type="ECO:0000256" key="1">
    <source>
        <dbReference type="SAM" id="MobiDB-lite"/>
    </source>
</evidence>